<evidence type="ECO:0000256" key="3">
    <source>
        <dbReference type="ARBA" id="ARBA00022630"/>
    </source>
</evidence>
<evidence type="ECO:0000256" key="2">
    <source>
        <dbReference type="ARBA" id="ARBA00010989"/>
    </source>
</evidence>
<dbReference type="VEuPathDB" id="FungiDB:SPBR_05897"/>
<comment type="similarity">
    <text evidence="2">Belongs to the MSOX/MTOX family.</text>
</comment>
<evidence type="ECO:0000256" key="1">
    <source>
        <dbReference type="ARBA" id="ARBA00001974"/>
    </source>
</evidence>
<dbReference type="PANTHER" id="PTHR10961">
    <property type="entry name" value="PEROXISOMAL SARCOSINE OXIDASE"/>
    <property type="match status" value="1"/>
</dbReference>
<proteinExistence type="inferred from homology"/>
<comment type="caution">
    <text evidence="8">The sequence shown here is derived from an EMBL/GenBank/DDBJ whole genome shotgun (WGS) entry which is preliminary data.</text>
</comment>
<dbReference type="RefSeq" id="XP_040622114.1">
    <property type="nucleotide sequence ID" value="XM_040764160.1"/>
</dbReference>
<dbReference type="InterPro" id="IPR006076">
    <property type="entry name" value="FAD-dep_OxRdtase"/>
</dbReference>
<dbReference type="SUPFAM" id="SSF51905">
    <property type="entry name" value="FAD/NAD(P)-binding domain"/>
    <property type="match status" value="1"/>
</dbReference>
<keyword evidence="3" id="KW-0285">Flavoprotein</keyword>
<protein>
    <submittedName>
        <fullName evidence="8">Fructosyl amino acid oxidasesarcosine</fullName>
    </submittedName>
</protein>
<feature type="region of interest" description="Disordered" evidence="6">
    <location>
        <begin position="90"/>
        <end position="113"/>
    </location>
</feature>
<evidence type="ECO:0000256" key="6">
    <source>
        <dbReference type="SAM" id="MobiDB-lite"/>
    </source>
</evidence>
<sequence>MTFSPPTSILILGSGVFGLSTAEALSRRPEFARTTITVVDRGSGDVGGEDDTKHFPARDAASIDTSRIIRADYADPAYAALADEAQAYWRGSRRPGPGTVGAGDESEDDYIGGGGRYTESGLVVVADAPDDAAAQKEQDPSRPKKKSGMDYVRESWANVQALAAKDAYLATKLKELPNPEAIRAVVGTGGTTGDWGYLNGASGWADAAASMAWFLRRVQAAGRVQFVRGRVASLEIQTEGSKVVGVRLEDGRTLKADLTIAATGAWTESLVGGTSLAGSLAATGQVLGYVPLVNEEEHARVASMPVVLNLTSGLFVIPPAPESGELKVARHSYGYINPASPEVGAGVSKPLTHLDNPQLNIPAEGEADLRRGLQQMVPVPGLVDRPFAKTRICWYTDTPTGDFVVDFHPDLEGLFLATGGSGHAFKFLPVLGDKVVDCLVGQRPAAFADKWAWRRQADKGASIAGLGWATVVTEDGSRGGKPGLLLQDELSKSSKA</sequence>
<dbReference type="GO" id="GO:0004657">
    <property type="term" value="F:proline dehydrogenase activity"/>
    <property type="evidence" value="ECO:0007669"/>
    <property type="project" value="TreeGrafter"/>
</dbReference>
<dbReference type="OrthoDB" id="2219495at2759"/>
<gene>
    <name evidence="8" type="ORF">SPBR_05897</name>
</gene>
<dbReference type="EMBL" id="AWTV01000004">
    <property type="protein sequence ID" value="KIH94104.1"/>
    <property type="molecule type" value="Genomic_DNA"/>
</dbReference>
<organism evidence="8 9">
    <name type="scientific">Sporothrix brasiliensis 5110</name>
    <dbReference type="NCBI Taxonomy" id="1398154"/>
    <lineage>
        <taxon>Eukaryota</taxon>
        <taxon>Fungi</taxon>
        <taxon>Dikarya</taxon>
        <taxon>Ascomycota</taxon>
        <taxon>Pezizomycotina</taxon>
        <taxon>Sordariomycetes</taxon>
        <taxon>Sordariomycetidae</taxon>
        <taxon>Ophiostomatales</taxon>
        <taxon>Ophiostomataceae</taxon>
        <taxon>Sporothrix</taxon>
    </lineage>
</organism>
<dbReference type="InterPro" id="IPR036188">
    <property type="entry name" value="FAD/NAD-bd_sf"/>
</dbReference>
<dbReference type="Gene3D" id="3.50.50.60">
    <property type="entry name" value="FAD/NAD(P)-binding domain"/>
    <property type="match status" value="1"/>
</dbReference>
<evidence type="ECO:0000313" key="9">
    <source>
        <dbReference type="Proteomes" id="UP000031575"/>
    </source>
</evidence>
<name>A0A0C2F5B9_9PEZI</name>
<keyword evidence="5" id="KW-0560">Oxidoreductase</keyword>
<dbReference type="SUPFAM" id="SSF54373">
    <property type="entry name" value="FAD-linked reductases, C-terminal domain"/>
    <property type="match status" value="1"/>
</dbReference>
<evidence type="ECO:0000259" key="7">
    <source>
        <dbReference type="Pfam" id="PF01266"/>
    </source>
</evidence>
<feature type="domain" description="FAD dependent oxidoreductase" evidence="7">
    <location>
        <begin position="9"/>
        <end position="436"/>
    </location>
</feature>
<comment type="cofactor">
    <cofactor evidence="1">
        <name>FAD</name>
        <dbReference type="ChEBI" id="CHEBI:57692"/>
    </cofactor>
</comment>
<feature type="region of interest" description="Disordered" evidence="6">
    <location>
        <begin position="476"/>
        <end position="496"/>
    </location>
</feature>
<reference evidence="8 9" key="1">
    <citation type="journal article" date="2014" name="BMC Genomics">
        <title>Comparative genomics of the major fungal agents of human and animal Sporotrichosis: Sporothrix schenckii and Sporothrix brasiliensis.</title>
        <authorList>
            <person name="Teixeira M.M."/>
            <person name="de Almeida L.G."/>
            <person name="Kubitschek-Barreira P."/>
            <person name="Alves F.L."/>
            <person name="Kioshima E.S."/>
            <person name="Abadio A.K."/>
            <person name="Fernandes L."/>
            <person name="Derengowski L.S."/>
            <person name="Ferreira K.S."/>
            <person name="Souza R.C."/>
            <person name="Ruiz J.C."/>
            <person name="de Andrade N.C."/>
            <person name="Paes H.C."/>
            <person name="Nicola A.M."/>
            <person name="Albuquerque P."/>
            <person name="Gerber A.L."/>
            <person name="Martins V.P."/>
            <person name="Peconick L.D."/>
            <person name="Neto A.V."/>
            <person name="Chaucanez C.B."/>
            <person name="Silva P.A."/>
            <person name="Cunha O.L."/>
            <person name="de Oliveira F.F."/>
            <person name="dos Santos T.C."/>
            <person name="Barros A.L."/>
            <person name="Soares M.A."/>
            <person name="de Oliveira L.M."/>
            <person name="Marini M.M."/>
            <person name="Villalobos-Duno H."/>
            <person name="Cunha M.M."/>
            <person name="de Hoog S."/>
            <person name="da Silveira J.F."/>
            <person name="Henrissat B."/>
            <person name="Nino-Vega G.A."/>
            <person name="Cisalpino P.S."/>
            <person name="Mora-Montes H.M."/>
            <person name="Almeida S.R."/>
            <person name="Stajich J.E."/>
            <person name="Lopes-Bezerra L.M."/>
            <person name="Vasconcelos A.T."/>
            <person name="Felipe M.S."/>
        </authorList>
    </citation>
    <scope>NUCLEOTIDE SEQUENCE [LARGE SCALE GENOMIC DNA]</scope>
    <source>
        <strain evidence="8 9">5110</strain>
    </source>
</reference>
<keyword evidence="9" id="KW-1185">Reference proteome</keyword>
<dbReference type="Proteomes" id="UP000031575">
    <property type="component" value="Unassembled WGS sequence"/>
</dbReference>
<dbReference type="GeneID" id="63679081"/>
<dbReference type="PANTHER" id="PTHR10961:SF46">
    <property type="entry name" value="PEROXISOMAL SARCOSINE OXIDASE"/>
    <property type="match status" value="1"/>
</dbReference>
<dbReference type="GO" id="GO:0008115">
    <property type="term" value="F:sarcosine oxidase activity"/>
    <property type="evidence" value="ECO:0007669"/>
    <property type="project" value="TreeGrafter"/>
</dbReference>
<dbReference type="Pfam" id="PF01266">
    <property type="entry name" value="DAO"/>
    <property type="match status" value="1"/>
</dbReference>
<dbReference type="GO" id="GO:0050031">
    <property type="term" value="F:L-pipecolate oxidase activity"/>
    <property type="evidence" value="ECO:0007669"/>
    <property type="project" value="TreeGrafter"/>
</dbReference>
<evidence type="ECO:0000256" key="5">
    <source>
        <dbReference type="ARBA" id="ARBA00023002"/>
    </source>
</evidence>
<evidence type="ECO:0000256" key="4">
    <source>
        <dbReference type="ARBA" id="ARBA00022827"/>
    </source>
</evidence>
<evidence type="ECO:0000313" key="8">
    <source>
        <dbReference type="EMBL" id="KIH94104.1"/>
    </source>
</evidence>
<dbReference type="GO" id="GO:0050660">
    <property type="term" value="F:flavin adenine dinucleotide binding"/>
    <property type="evidence" value="ECO:0007669"/>
    <property type="project" value="InterPro"/>
</dbReference>
<dbReference type="AlphaFoldDB" id="A0A0C2F5B9"/>
<dbReference type="HOGENOM" id="CLU_007884_0_1_1"/>
<accession>A0A0C2F5B9</accession>
<dbReference type="Gene3D" id="3.30.9.10">
    <property type="entry name" value="D-Amino Acid Oxidase, subunit A, domain 2"/>
    <property type="match status" value="1"/>
</dbReference>
<dbReference type="InterPro" id="IPR045170">
    <property type="entry name" value="MTOX"/>
</dbReference>
<keyword evidence="4" id="KW-0274">FAD</keyword>